<dbReference type="RefSeq" id="WP_069122080.1">
    <property type="nucleotide sequence ID" value="NZ_MARB01000005.1"/>
</dbReference>
<dbReference type="AlphaFoldDB" id="A0A7Z0VMX8"/>
<evidence type="ECO:0000313" key="2">
    <source>
        <dbReference type="EMBL" id="ODJ88638.1"/>
    </source>
</evidence>
<dbReference type="CDD" id="cd02976">
    <property type="entry name" value="NrdH"/>
    <property type="match status" value="1"/>
</dbReference>
<dbReference type="SUPFAM" id="SSF52833">
    <property type="entry name" value="Thioredoxin-like"/>
    <property type="match status" value="1"/>
</dbReference>
<dbReference type="PANTHER" id="PTHR34386:SF1">
    <property type="entry name" value="GLUTAREDOXIN-LIKE PROTEIN NRDH"/>
    <property type="match status" value="1"/>
</dbReference>
<dbReference type="PANTHER" id="PTHR34386">
    <property type="entry name" value="GLUTAREDOXIN"/>
    <property type="match status" value="1"/>
</dbReference>
<comment type="caution">
    <text evidence="2">The sequence shown here is derived from an EMBL/GenBank/DDBJ whole genome shotgun (WGS) entry which is preliminary data.</text>
</comment>
<dbReference type="InterPro" id="IPR036249">
    <property type="entry name" value="Thioredoxin-like_sf"/>
</dbReference>
<dbReference type="InterPro" id="IPR051548">
    <property type="entry name" value="Grx-like_ET"/>
</dbReference>
<dbReference type="Pfam" id="PF00462">
    <property type="entry name" value="Glutaredoxin"/>
    <property type="match status" value="1"/>
</dbReference>
<dbReference type="Proteomes" id="UP000094769">
    <property type="component" value="Unassembled WGS sequence"/>
</dbReference>
<dbReference type="GO" id="GO:0045454">
    <property type="term" value="P:cell redox homeostasis"/>
    <property type="evidence" value="ECO:0007669"/>
    <property type="project" value="TreeGrafter"/>
</dbReference>
<proteinExistence type="predicted"/>
<evidence type="ECO:0000313" key="3">
    <source>
        <dbReference type="Proteomes" id="UP000094769"/>
    </source>
</evidence>
<evidence type="ECO:0000259" key="1">
    <source>
        <dbReference type="Pfam" id="PF00462"/>
    </source>
</evidence>
<sequence>MTAINIKSARVVIYTTLRCPHCQHLKRWLKRNKVPFLDFNVGKPGKMQKQFFEIGGQTVPLIVIGSNKFVGFNPNQLKKVLQREGLL</sequence>
<feature type="domain" description="Glutaredoxin" evidence="1">
    <location>
        <begin position="11"/>
        <end position="66"/>
    </location>
</feature>
<dbReference type="InterPro" id="IPR002109">
    <property type="entry name" value="Glutaredoxin"/>
</dbReference>
<reference evidence="2 3" key="1">
    <citation type="submission" date="2016-06" db="EMBL/GenBank/DDBJ databases">
        <title>Genome sequence of endosymbiont of Candidatus Endolucinida thiodiazotropha.</title>
        <authorList>
            <person name="Poehlein A."/>
            <person name="Koenig S."/>
            <person name="Heiden S.E."/>
            <person name="Thuermer A."/>
            <person name="Voget S."/>
            <person name="Daniel R."/>
            <person name="Markert S."/>
            <person name="Gros O."/>
            <person name="Schweder T."/>
        </authorList>
    </citation>
    <scope>NUCLEOTIDE SEQUENCE [LARGE SCALE GENOMIC DNA]</scope>
    <source>
        <strain evidence="2 3">COS</strain>
    </source>
</reference>
<organism evidence="2 3">
    <name type="scientific">Candidatus Thiodiazotropha endolucinida</name>
    <dbReference type="NCBI Taxonomy" id="1655433"/>
    <lineage>
        <taxon>Bacteria</taxon>
        <taxon>Pseudomonadati</taxon>
        <taxon>Pseudomonadota</taxon>
        <taxon>Gammaproteobacteria</taxon>
        <taxon>Chromatiales</taxon>
        <taxon>Sedimenticolaceae</taxon>
        <taxon>Candidatus Thiodiazotropha</taxon>
    </lineage>
</organism>
<dbReference type="OrthoDB" id="9795531at2"/>
<dbReference type="PROSITE" id="PS51354">
    <property type="entry name" value="GLUTAREDOXIN_2"/>
    <property type="match status" value="1"/>
</dbReference>
<accession>A0A7Z0VMX8</accession>
<keyword evidence="3" id="KW-1185">Reference proteome</keyword>
<dbReference type="EMBL" id="MARB01000005">
    <property type="protein sequence ID" value="ODJ88638.1"/>
    <property type="molecule type" value="Genomic_DNA"/>
</dbReference>
<dbReference type="Gene3D" id="3.40.30.10">
    <property type="entry name" value="Glutaredoxin"/>
    <property type="match status" value="1"/>
</dbReference>
<gene>
    <name evidence="2" type="primary">nrdH</name>
    <name evidence="2" type="ORF">CODIS_11890</name>
</gene>
<name>A0A7Z0VMX8_9GAMM</name>
<dbReference type="GO" id="GO:0009055">
    <property type="term" value="F:electron transfer activity"/>
    <property type="evidence" value="ECO:0007669"/>
    <property type="project" value="TreeGrafter"/>
</dbReference>
<protein>
    <submittedName>
        <fullName evidence="2">Glutaredoxin-like protein NrdH</fullName>
    </submittedName>
</protein>